<dbReference type="Proteomes" id="UP001305702">
    <property type="component" value="Chromosome"/>
</dbReference>
<accession>A0AA96LGL9</accession>
<evidence type="ECO:0000313" key="3">
    <source>
        <dbReference type="Proteomes" id="UP001305702"/>
    </source>
</evidence>
<reference evidence="2 3" key="1">
    <citation type="submission" date="2022-02" db="EMBL/GenBank/DDBJ databases">
        <title>Paenibacillus sp. MBLB1776 Whole Genome Shotgun Sequencing.</title>
        <authorList>
            <person name="Hwang C.Y."/>
            <person name="Cho E.-S."/>
            <person name="Seo M.-J."/>
        </authorList>
    </citation>
    <scope>NUCLEOTIDE SEQUENCE [LARGE SCALE GENOMIC DNA]</scope>
    <source>
        <strain evidence="2 3">MBLB1776</strain>
    </source>
</reference>
<protein>
    <submittedName>
        <fullName evidence="2">Uncharacterized protein</fullName>
    </submittedName>
</protein>
<dbReference type="EMBL" id="CP130318">
    <property type="protein sequence ID" value="WNQ11132.1"/>
    <property type="molecule type" value="Genomic_DNA"/>
</dbReference>
<dbReference type="RefSeq" id="WP_315604908.1">
    <property type="nucleotide sequence ID" value="NZ_CP130318.1"/>
</dbReference>
<dbReference type="KEGG" id="paun:MJA45_26625"/>
<proteinExistence type="predicted"/>
<keyword evidence="3" id="KW-1185">Reference proteome</keyword>
<organism evidence="2 3">
    <name type="scientific">Paenibacillus aurantius</name>
    <dbReference type="NCBI Taxonomy" id="2918900"/>
    <lineage>
        <taxon>Bacteria</taxon>
        <taxon>Bacillati</taxon>
        <taxon>Bacillota</taxon>
        <taxon>Bacilli</taxon>
        <taxon>Bacillales</taxon>
        <taxon>Paenibacillaceae</taxon>
        <taxon>Paenibacillus</taxon>
    </lineage>
</organism>
<sequence>MAGIAYSGRCVDAGAVDSLLSRNHAEARQTEELLIRRDLAHTLASILGKIPETTDSSQQAPGKPPAGRRP</sequence>
<feature type="region of interest" description="Disordered" evidence="1">
    <location>
        <begin position="47"/>
        <end position="70"/>
    </location>
</feature>
<gene>
    <name evidence="2" type="ORF">MJA45_26625</name>
</gene>
<name>A0AA96LGL9_9BACL</name>
<evidence type="ECO:0000313" key="2">
    <source>
        <dbReference type="EMBL" id="WNQ11132.1"/>
    </source>
</evidence>
<dbReference type="AlphaFoldDB" id="A0AA96LGL9"/>
<evidence type="ECO:0000256" key="1">
    <source>
        <dbReference type="SAM" id="MobiDB-lite"/>
    </source>
</evidence>